<dbReference type="EMBL" id="BLSA01000218">
    <property type="protein sequence ID" value="GFP32973.1"/>
    <property type="molecule type" value="Genomic_DNA"/>
</dbReference>
<evidence type="ECO:0000313" key="3">
    <source>
        <dbReference type="Proteomes" id="UP000568877"/>
    </source>
</evidence>
<proteinExistence type="predicted"/>
<protein>
    <submittedName>
        <fullName evidence="2">Uncharacterized protein</fullName>
    </submittedName>
</protein>
<sequence length="30" mass="3373">GEDFSETETPGEKSLGRFQIKEESLQDDSL</sequence>
<accession>A0A6V8PL33</accession>
<feature type="non-terminal residue" evidence="2">
    <location>
        <position position="1"/>
    </location>
</feature>
<reference evidence="2 3" key="1">
    <citation type="journal article" date="2020" name="Front. Microbiol.">
        <title>Single-cell genomics of novel Actinobacteria with the Wood-Ljungdahl pathway discovered in a serpentinizing system.</title>
        <authorList>
            <person name="Merino N."/>
            <person name="Kawai M."/>
            <person name="Boyd E.S."/>
            <person name="Colman D.R."/>
            <person name="McGlynn S.E."/>
            <person name="Nealson K.H."/>
            <person name="Kurokawa K."/>
            <person name="Hongoh Y."/>
        </authorList>
    </citation>
    <scope>NUCLEOTIDE SEQUENCE [LARGE SCALE GENOMIC DNA]</scope>
    <source>
        <strain evidence="2 3">S42</strain>
    </source>
</reference>
<dbReference type="AlphaFoldDB" id="A0A6V8PL33"/>
<evidence type="ECO:0000256" key="1">
    <source>
        <dbReference type="SAM" id="MobiDB-lite"/>
    </source>
</evidence>
<feature type="region of interest" description="Disordered" evidence="1">
    <location>
        <begin position="1"/>
        <end position="30"/>
    </location>
</feature>
<evidence type="ECO:0000313" key="2">
    <source>
        <dbReference type="EMBL" id="GFP32973.1"/>
    </source>
</evidence>
<comment type="caution">
    <text evidence="2">The sequence shown here is derived from an EMBL/GenBank/DDBJ whole genome shotgun (WGS) entry which is preliminary data.</text>
</comment>
<name>A0A6V8PL33_9ACTN</name>
<dbReference type="Proteomes" id="UP000568877">
    <property type="component" value="Unassembled WGS sequence"/>
</dbReference>
<gene>
    <name evidence="2" type="ORF">HKBW3S42_01284</name>
</gene>
<organism evidence="2 3">
    <name type="scientific">Candidatus Hakubella thermalkaliphila</name>
    <dbReference type="NCBI Taxonomy" id="2754717"/>
    <lineage>
        <taxon>Bacteria</taxon>
        <taxon>Bacillati</taxon>
        <taxon>Actinomycetota</taxon>
        <taxon>Actinomycetota incertae sedis</taxon>
        <taxon>Candidatus Hakubellales</taxon>
        <taxon>Candidatus Hakubellaceae</taxon>
        <taxon>Candidatus Hakubella</taxon>
    </lineage>
</organism>
<feature type="compositionally biased region" description="Basic and acidic residues" evidence="1">
    <location>
        <begin position="10"/>
        <end position="24"/>
    </location>
</feature>